<dbReference type="Pfam" id="PF08668">
    <property type="entry name" value="HDOD"/>
    <property type="match status" value="1"/>
</dbReference>
<sequence length="412" mass="46282">MMADSLCPPPLKHVLFARQPIYDRYKVMAGCELLFRTCHTGNALSGPFDGDEATRQVMLNAFTEDNIHSVCEGTPAYVNFTANTLKGDLPFSPGDLVIEILETVTPSHDVLQAVRRYREQGYRIALDDYTYTEVQHPLLPYADIVKLDYRAYSREGFLDIVTSLKRSYPKLVLLAEKVEDHNEFEHCLLAGCDLFQGYFLARPAIVEGRRMPQNRLLILQLLVKLNQPDIETGELAELIRKDPFLSLRLLKIANSSLFYRHRHIDSVHAAVSLLGQRRIRSLASLLALSKLDDKPHALQKLAMQRGYLCEALAEKVPGGAMAGFTVGLFSILDAFFDQALTRILDELPLHDSLRQAILERRGPLGKVLETTLHLERGEPEHIDWTGLVEYGISPDTLNLAQQHAIAQSSASP</sequence>
<keyword evidence="3" id="KW-1185">Reference proteome</keyword>
<dbReference type="InterPro" id="IPR013976">
    <property type="entry name" value="HDOD"/>
</dbReference>
<dbReference type="Gene3D" id="3.20.20.450">
    <property type="entry name" value="EAL domain"/>
    <property type="match status" value="1"/>
</dbReference>
<proteinExistence type="predicted"/>
<evidence type="ECO:0000313" key="2">
    <source>
        <dbReference type="EMBL" id="MFC3294519.1"/>
    </source>
</evidence>
<evidence type="ECO:0000259" key="1">
    <source>
        <dbReference type="PROSITE" id="PS51833"/>
    </source>
</evidence>
<dbReference type="SMART" id="SM00052">
    <property type="entry name" value="EAL"/>
    <property type="match status" value="1"/>
</dbReference>
<dbReference type="InterPro" id="IPR052340">
    <property type="entry name" value="RNase_Y/CdgJ"/>
</dbReference>
<dbReference type="RefSeq" id="WP_019017118.1">
    <property type="nucleotide sequence ID" value="NZ_BMXD01000004.1"/>
</dbReference>
<dbReference type="PIRSF" id="PIRSF003180">
    <property type="entry name" value="DiGMPpdiest_YuxH"/>
    <property type="match status" value="1"/>
</dbReference>
<dbReference type="InterPro" id="IPR001633">
    <property type="entry name" value="EAL_dom"/>
</dbReference>
<evidence type="ECO:0000313" key="3">
    <source>
        <dbReference type="Proteomes" id="UP001595640"/>
    </source>
</evidence>
<dbReference type="PROSITE" id="PS51833">
    <property type="entry name" value="HDOD"/>
    <property type="match status" value="1"/>
</dbReference>
<dbReference type="Gene3D" id="1.10.3210.10">
    <property type="entry name" value="Hypothetical protein af1432"/>
    <property type="match status" value="1"/>
</dbReference>
<dbReference type="Pfam" id="PF00563">
    <property type="entry name" value="EAL"/>
    <property type="match status" value="1"/>
</dbReference>
<dbReference type="SUPFAM" id="SSF141868">
    <property type="entry name" value="EAL domain-like"/>
    <property type="match status" value="1"/>
</dbReference>
<accession>A0ABV7M9H1</accession>
<name>A0ABV7M9H1_9GAMM</name>
<dbReference type="PANTHER" id="PTHR33525">
    <property type="match status" value="1"/>
</dbReference>
<dbReference type="InterPro" id="IPR014408">
    <property type="entry name" value="dGMP_Pdiesterase_EAL/HD-GYP"/>
</dbReference>
<reference evidence="3" key="1">
    <citation type="journal article" date="2019" name="Int. J. Syst. Evol. Microbiol.">
        <title>The Global Catalogue of Microorganisms (GCM) 10K type strain sequencing project: providing services to taxonomists for standard genome sequencing and annotation.</title>
        <authorList>
            <consortium name="The Broad Institute Genomics Platform"/>
            <consortium name="The Broad Institute Genome Sequencing Center for Infectious Disease"/>
            <person name="Wu L."/>
            <person name="Ma J."/>
        </authorList>
    </citation>
    <scope>NUCLEOTIDE SEQUENCE [LARGE SCALE GENOMIC DNA]</scope>
    <source>
        <strain evidence="3">KCTC 12847</strain>
    </source>
</reference>
<comment type="caution">
    <text evidence="2">The sequence shown here is derived from an EMBL/GenBank/DDBJ whole genome shotgun (WGS) entry which is preliminary data.</text>
</comment>
<dbReference type="PANTHER" id="PTHR33525:SF4">
    <property type="entry name" value="CYCLIC DI-GMP PHOSPHODIESTERASE CDGJ"/>
    <property type="match status" value="1"/>
</dbReference>
<dbReference type="Proteomes" id="UP001595640">
    <property type="component" value="Unassembled WGS sequence"/>
</dbReference>
<feature type="domain" description="HDOD" evidence="1">
    <location>
        <begin position="211"/>
        <end position="406"/>
    </location>
</feature>
<dbReference type="InterPro" id="IPR035919">
    <property type="entry name" value="EAL_sf"/>
</dbReference>
<dbReference type="SUPFAM" id="SSF109604">
    <property type="entry name" value="HD-domain/PDEase-like"/>
    <property type="match status" value="1"/>
</dbReference>
<dbReference type="EMBL" id="JBHRUH010000050">
    <property type="protein sequence ID" value="MFC3294519.1"/>
    <property type="molecule type" value="Genomic_DNA"/>
</dbReference>
<protein>
    <submittedName>
        <fullName evidence="2">EAL and HDOD domain-containing protein</fullName>
    </submittedName>
</protein>
<gene>
    <name evidence="2" type="ORF">ACFOEI_21055</name>
</gene>
<organism evidence="2 3">
    <name type="scientific">Modicisalibacter luteus</name>
    <dbReference type="NCBI Taxonomy" id="453962"/>
    <lineage>
        <taxon>Bacteria</taxon>
        <taxon>Pseudomonadati</taxon>
        <taxon>Pseudomonadota</taxon>
        <taxon>Gammaproteobacteria</taxon>
        <taxon>Oceanospirillales</taxon>
        <taxon>Halomonadaceae</taxon>
        <taxon>Modicisalibacter</taxon>
    </lineage>
</organism>